<evidence type="ECO:0000313" key="13">
    <source>
        <dbReference type="Proteomes" id="UP000236725"/>
    </source>
</evidence>
<accession>A0A8G2BXI3</accession>
<dbReference type="Proteomes" id="UP000236725">
    <property type="component" value="Unassembled WGS sequence"/>
</dbReference>
<evidence type="ECO:0000256" key="1">
    <source>
        <dbReference type="ARBA" id="ARBA00004162"/>
    </source>
</evidence>
<name>A0A8G2BXI3_9BACT</name>
<dbReference type="InterPro" id="IPR003849">
    <property type="entry name" value="Preprotein_translocase_YajC"/>
</dbReference>
<dbReference type="SMART" id="SM01323">
    <property type="entry name" value="YajC"/>
    <property type="match status" value="1"/>
</dbReference>
<keyword evidence="9" id="KW-0811">Translocation</keyword>
<evidence type="ECO:0000256" key="10">
    <source>
        <dbReference type="ARBA" id="ARBA00023136"/>
    </source>
</evidence>
<dbReference type="Pfam" id="PF02699">
    <property type="entry name" value="YajC"/>
    <property type="match status" value="1"/>
</dbReference>
<dbReference type="NCBIfam" id="TIGR00739">
    <property type="entry name" value="yajC"/>
    <property type="match status" value="1"/>
</dbReference>
<comment type="similarity">
    <text evidence="2">Belongs to the YajC family.</text>
</comment>
<dbReference type="PRINTS" id="PR01853">
    <property type="entry name" value="YAJCTRNLCASE"/>
</dbReference>
<dbReference type="GO" id="GO:0005886">
    <property type="term" value="C:plasma membrane"/>
    <property type="evidence" value="ECO:0007669"/>
    <property type="project" value="UniProtKB-SubCell"/>
</dbReference>
<gene>
    <name evidence="12" type="ORF">SAMN05444001_11356</name>
</gene>
<proteinExistence type="inferred from homology"/>
<comment type="caution">
    <text evidence="12">The sequence shown here is derived from an EMBL/GenBank/DDBJ whole genome shotgun (WGS) entry which is preliminary data.</text>
</comment>
<dbReference type="AlphaFoldDB" id="A0A8G2BXI3"/>
<evidence type="ECO:0000256" key="3">
    <source>
        <dbReference type="ARBA" id="ARBA00014962"/>
    </source>
</evidence>
<comment type="subcellular location">
    <subcellularLocation>
        <location evidence="1">Cell membrane</location>
        <topology evidence="1">Single-pass membrane protein</topology>
    </subcellularLocation>
</comment>
<dbReference type="EMBL" id="FNVS01000013">
    <property type="protein sequence ID" value="SEG05137.1"/>
    <property type="molecule type" value="Genomic_DNA"/>
</dbReference>
<keyword evidence="5" id="KW-1003">Cell membrane</keyword>
<keyword evidence="8 11" id="KW-1133">Transmembrane helix</keyword>
<evidence type="ECO:0000256" key="4">
    <source>
        <dbReference type="ARBA" id="ARBA00022448"/>
    </source>
</evidence>
<feature type="transmembrane region" description="Helical" evidence="11">
    <location>
        <begin position="18"/>
        <end position="36"/>
    </location>
</feature>
<evidence type="ECO:0000256" key="7">
    <source>
        <dbReference type="ARBA" id="ARBA00022927"/>
    </source>
</evidence>
<sequence>MSLISILLQAAGAGQSQWSGILMMVVVVAIFYFFMIRPQQKKQKEIQKAREALQTGDKVITSGGIYGKIKEIGDIYMLIEIADGVRIRVDKTSIFASSEDAQQK</sequence>
<evidence type="ECO:0000256" key="2">
    <source>
        <dbReference type="ARBA" id="ARBA00006742"/>
    </source>
</evidence>
<organism evidence="12 13">
    <name type="scientific">Parabacteroides chinchillae</name>
    <dbReference type="NCBI Taxonomy" id="871327"/>
    <lineage>
        <taxon>Bacteria</taxon>
        <taxon>Pseudomonadati</taxon>
        <taxon>Bacteroidota</taxon>
        <taxon>Bacteroidia</taxon>
        <taxon>Bacteroidales</taxon>
        <taxon>Tannerellaceae</taxon>
        <taxon>Parabacteroides</taxon>
    </lineage>
</organism>
<keyword evidence="4" id="KW-0813">Transport</keyword>
<dbReference type="GO" id="GO:0015031">
    <property type="term" value="P:protein transport"/>
    <property type="evidence" value="ECO:0007669"/>
    <property type="project" value="UniProtKB-KW"/>
</dbReference>
<dbReference type="PANTHER" id="PTHR33909">
    <property type="entry name" value="SEC TRANSLOCON ACCESSORY COMPLEX SUBUNIT YAJC"/>
    <property type="match status" value="1"/>
</dbReference>
<evidence type="ECO:0000256" key="8">
    <source>
        <dbReference type="ARBA" id="ARBA00022989"/>
    </source>
</evidence>
<evidence type="ECO:0000256" key="9">
    <source>
        <dbReference type="ARBA" id="ARBA00023010"/>
    </source>
</evidence>
<reference evidence="12 13" key="1">
    <citation type="submission" date="2016-10" db="EMBL/GenBank/DDBJ databases">
        <authorList>
            <person name="Varghese N."/>
            <person name="Submissions S."/>
        </authorList>
    </citation>
    <scope>NUCLEOTIDE SEQUENCE [LARGE SCALE GENOMIC DNA]</scope>
    <source>
        <strain evidence="12 13">DSM 29073</strain>
    </source>
</reference>
<evidence type="ECO:0000256" key="6">
    <source>
        <dbReference type="ARBA" id="ARBA00022692"/>
    </source>
</evidence>
<keyword evidence="7" id="KW-0653">Protein transport</keyword>
<evidence type="ECO:0000313" key="12">
    <source>
        <dbReference type="EMBL" id="SEG05137.1"/>
    </source>
</evidence>
<dbReference type="PANTHER" id="PTHR33909:SF1">
    <property type="entry name" value="SEC TRANSLOCON ACCESSORY COMPLEX SUBUNIT YAJC"/>
    <property type="match status" value="1"/>
</dbReference>
<keyword evidence="13" id="KW-1185">Reference proteome</keyword>
<keyword evidence="10 11" id="KW-0472">Membrane</keyword>
<keyword evidence="6 11" id="KW-0812">Transmembrane</keyword>
<dbReference type="RefSeq" id="WP_103983804.1">
    <property type="nucleotide sequence ID" value="NZ_FNVS01000013.1"/>
</dbReference>
<protein>
    <recommendedName>
        <fullName evidence="3">Sec translocon accessory complex subunit YajC</fullName>
    </recommendedName>
</protein>
<evidence type="ECO:0000256" key="5">
    <source>
        <dbReference type="ARBA" id="ARBA00022475"/>
    </source>
</evidence>
<evidence type="ECO:0000256" key="11">
    <source>
        <dbReference type="SAM" id="Phobius"/>
    </source>
</evidence>